<gene>
    <name evidence="1" type="ORF">ACEZDG_05360</name>
</gene>
<dbReference type="SUPFAM" id="SSF81345">
    <property type="entry name" value="ABC transporter involved in vitamin B12 uptake, BtuC"/>
    <property type="match status" value="2"/>
</dbReference>
<keyword evidence="2" id="KW-1185">Reference proteome</keyword>
<dbReference type="Pfam" id="PF01032">
    <property type="entry name" value="FecCD"/>
    <property type="match status" value="2"/>
</dbReference>
<dbReference type="InterPro" id="IPR000522">
    <property type="entry name" value="ABC_transptr_permease_BtuC"/>
</dbReference>
<organism evidence="1 2">
    <name type="scientific">Streptacidiphilus alkalitolerans</name>
    <dbReference type="NCBI Taxonomy" id="3342712"/>
    <lineage>
        <taxon>Bacteria</taxon>
        <taxon>Bacillati</taxon>
        <taxon>Actinomycetota</taxon>
        <taxon>Actinomycetes</taxon>
        <taxon>Kitasatosporales</taxon>
        <taxon>Streptomycetaceae</taxon>
        <taxon>Streptacidiphilus</taxon>
    </lineage>
</organism>
<evidence type="ECO:0000313" key="2">
    <source>
        <dbReference type="Proteomes" id="UP001592582"/>
    </source>
</evidence>
<sequence>MALTKPSVTTPTATATARTGTASNTAAASTADGSTAAAFTATGSSATGSAATASEPPAPPPAAAGSRSSAAAVPAALVLLVAALAVVDITQGTAAVGAGQVWKALTGHADPADASVVIASRLPRAAAGILVGIALGAAGAALQAVSRNVLAAPDTLAVNAGSYAALGVLTVTGTSLPLLASSGVAFAGGLAAAAVVLALSGLGAGTVRLVLAGSALALGLGSVTDTLLLLYPERTNGLYQWSQGSISQNGFDGVAQMAPVALVGLVGLLLVSRRVDALSLGDDAARGLGVPVRGTRVTVVVLATLLAAAAVTLAGPIGFVGLCAPALVRPLGRRVRGLVRARAALPVAGLVGAALVLGSDVLLRASVGADSAVAVPTGVITSVVGAVFLVVMALRTRDTAASAAPDRLRMPGRAAFTGTVVVLTALLVALAIAAVLLGDTTLLLGDVLNWARGRGDHLVTFVLDTRVPRVLAALLAGAALALAGTIVQAVTRNPLADPGVLGVSGGAGLGAVLLVTTVPAAGAWSVAGAAFAGAALTAALVFGLAARGGFQQNRLVLVGIGASAGTAALISLLIVLTDPFNATKALTWLSGSTYGRTLPDVLPVAAVLAVGTVVAVVRRRELDLLSFDDDTARLLGLRLAPARLGLLALSVLLSATAVAAAGTIGFVGLVAPHAARALVGRRHIRVTPVAMLLGATLVCAADLLGRTVIAPSQLGAGLMTAVIGAPYFLYLLTRTRA</sequence>
<dbReference type="Proteomes" id="UP001592582">
    <property type="component" value="Unassembled WGS sequence"/>
</dbReference>
<evidence type="ECO:0000313" key="1">
    <source>
        <dbReference type="EMBL" id="MFC1408706.1"/>
    </source>
</evidence>
<proteinExistence type="predicted"/>
<dbReference type="PANTHER" id="PTHR30472">
    <property type="entry name" value="FERRIC ENTEROBACTIN TRANSPORT SYSTEM PERMEASE PROTEIN"/>
    <property type="match status" value="1"/>
</dbReference>
<name>A0ABV6V4Q6_9ACTN</name>
<dbReference type="NCBIfam" id="NF007867">
    <property type="entry name" value="PRK10577.1-3"/>
    <property type="match status" value="1"/>
</dbReference>
<accession>A0ABV6V4Q6</accession>
<protein>
    <submittedName>
        <fullName evidence="1">Iron ABC transporter permease</fullName>
    </submittedName>
</protein>
<dbReference type="EMBL" id="JBHEZX010000002">
    <property type="protein sequence ID" value="MFC1408706.1"/>
    <property type="molecule type" value="Genomic_DNA"/>
</dbReference>
<comment type="caution">
    <text evidence="1">The sequence shown here is derived from an EMBL/GenBank/DDBJ whole genome shotgun (WGS) entry which is preliminary data.</text>
</comment>
<dbReference type="Gene3D" id="1.10.3470.10">
    <property type="entry name" value="ABC transporter involved in vitamin B12 uptake, BtuC"/>
    <property type="match status" value="2"/>
</dbReference>
<dbReference type="PANTHER" id="PTHR30472:SF37">
    <property type="entry name" value="FE(3+) DICITRATE TRANSPORT SYSTEM PERMEASE PROTEIN FECD-RELATED"/>
    <property type="match status" value="1"/>
</dbReference>
<dbReference type="InterPro" id="IPR037294">
    <property type="entry name" value="ABC_BtuC-like"/>
</dbReference>
<reference evidence="1 2" key="1">
    <citation type="submission" date="2024-09" db="EMBL/GenBank/DDBJ databases">
        <authorList>
            <person name="Lee S.D."/>
        </authorList>
    </citation>
    <scope>NUCLEOTIDE SEQUENCE [LARGE SCALE GENOMIC DNA]</scope>
    <source>
        <strain evidence="1 2">N1-1</strain>
    </source>
</reference>
<dbReference type="CDD" id="cd06550">
    <property type="entry name" value="TM_ABC_iron-siderophores_like"/>
    <property type="match status" value="1"/>
</dbReference>